<evidence type="ECO:0000313" key="2">
    <source>
        <dbReference type="Proteomes" id="UP001595075"/>
    </source>
</evidence>
<proteinExistence type="predicted"/>
<evidence type="ECO:0008006" key="3">
    <source>
        <dbReference type="Google" id="ProtNLM"/>
    </source>
</evidence>
<protein>
    <recommendedName>
        <fullName evidence="3">F-box domain-containing protein</fullName>
    </recommendedName>
</protein>
<keyword evidence="2" id="KW-1185">Reference proteome</keyword>
<organism evidence="1 2">
    <name type="scientific">Oculimacula yallundae</name>
    <dbReference type="NCBI Taxonomy" id="86028"/>
    <lineage>
        <taxon>Eukaryota</taxon>
        <taxon>Fungi</taxon>
        <taxon>Dikarya</taxon>
        <taxon>Ascomycota</taxon>
        <taxon>Pezizomycotina</taxon>
        <taxon>Leotiomycetes</taxon>
        <taxon>Helotiales</taxon>
        <taxon>Ploettnerulaceae</taxon>
        <taxon>Oculimacula</taxon>
    </lineage>
</organism>
<sequence>MEPSLLTIPIELLALIFEACDDFSQVVALASVSKDTHAAWATNSAGIIWSVGRSQIRSFEDALMAVRATAIVSRAYLAGESPPPVTVQSLSGSSKLPNLAELKEVFNMQYLVRCIEWMYFNSEQDHANNSTMDSLFPDMVYGRFPAADRRLPGYQNEVNPEVTSATMESFRDSFYRAMYRILLAGALLARVYMAPMFQAKDDGKEAFLARVGEPGASYYRKHQDKIDSSGGEYHPTPEDFAYLQTFPVYNYDVTDWSEAGVWKYQEYESAFGSFASWIVENGREKQRNDPRFLGDSEPEWAEDPADVGAVRELMLLLVAFDHFNCKFCNDTWYEQMSQATGTKPRGGRTVTIVRFGHFQLEQASMPTDFSELKEGYIFTDYHPALEGSRGEDIPIQFDFWNLVNWHIKSRYVARWHAPGSPPMLELWHFALRRYLGLGFKTWMFWMPGEAQYEESTWWKEVGGGEIFINPNWAPVQKYEPGVISWEIR</sequence>
<name>A0ABR4CSI6_9HELO</name>
<evidence type="ECO:0000313" key="1">
    <source>
        <dbReference type="EMBL" id="KAL2072839.1"/>
    </source>
</evidence>
<gene>
    <name evidence="1" type="ORF">VTL71DRAFT_12182</name>
</gene>
<dbReference type="EMBL" id="JAZHXI010000004">
    <property type="protein sequence ID" value="KAL2072839.1"/>
    <property type="molecule type" value="Genomic_DNA"/>
</dbReference>
<dbReference type="Proteomes" id="UP001595075">
    <property type="component" value="Unassembled WGS sequence"/>
</dbReference>
<comment type="caution">
    <text evidence="1">The sequence shown here is derived from an EMBL/GenBank/DDBJ whole genome shotgun (WGS) entry which is preliminary data.</text>
</comment>
<reference evidence="1 2" key="1">
    <citation type="journal article" date="2024" name="Commun. Biol.">
        <title>Comparative genomic analysis of thermophilic fungi reveals convergent evolutionary adaptations and gene losses.</title>
        <authorList>
            <person name="Steindorff A.S."/>
            <person name="Aguilar-Pontes M.V."/>
            <person name="Robinson A.J."/>
            <person name="Andreopoulos B."/>
            <person name="LaButti K."/>
            <person name="Kuo A."/>
            <person name="Mondo S."/>
            <person name="Riley R."/>
            <person name="Otillar R."/>
            <person name="Haridas S."/>
            <person name="Lipzen A."/>
            <person name="Grimwood J."/>
            <person name="Schmutz J."/>
            <person name="Clum A."/>
            <person name="Reid I.D."/>
            <person name="Moisan M.C."/>
            <person name="Butler G."/>
            <person name="Nguyen T.T.M."/>
            <person name="Dewar K."/>
            <person name="Conant G."/>
            <person name="Drula E."/>
            <person name="Henrissat B."/>
            <person name="Hansel C."/>
            <person name="Singer S."/>
            <person name="Hutchinson M.I."/>
            <person name="de Vries R.P."/>
            <person name="Natvig D.O."/>
            <person name="Powell A.J."/>
            <person name="Tsang A."/>
            <person name="Grigoriev I.V."/>
        </authorList>
    </citation>
    <scope>NUCLEOTIDE SEQUENCE [LARGE SCALE GENOMIC DNA]</scope>
    <source>
        <strain evidence="1 2">CBS 494.80</strain>
    </source>
</reference>
<accession>A0ABR4CSI6</accession>